<evidence type="ECO:0000256" key="1">
    <source>
        <dbReference type="SAM" id="Phobius"/>
    </source>
</evidence>
<sequence length="171" mass="18350">MKLLDILQGKWLGHPLHPAIVHVPIGTWLLACGLDVAYWAGWTGAGPARLAFYAVVAGLLTALIAVPPGIADWVKIKKEKPAWKLGLYHMSLNLLAALVWAVNCGLRLGTDDDLVTLPVLLTSVIGTVIILISGYLGSLMVFDHGISVAGQSKKKWRKIAAQSGSRLPEQT</sequence>
<protein>
    <recommendedName>
        <fullName evidence="2">DUF2231 domain-containing protein</fullName>
    </recommendedName>
</protein>
<gene>
    <name evidence="3" type="ordered locus">Oter_0124</name>
</gene>
<evidence type="ECO:0000313" key="4">
    <source>
        <dbReference type="Proteomes" id="UP000007013"/>
    </source>
</evidence>
<dbReference type="STRING" id="452637.Oter_0124"/>
<organism evidence="3 4">
    <name type="scientific">Opitutus terrae (strain DSM 11246 / JCM 15787 / PB90-1)</name>
    <dbReference type="NCBI Taxonomy" id="452637"/>
    <lineage>
        <taxon>Bacteria</taxon>
        <taxon>Pseudomonadati</taxon>
        <taxon>Verrucomicrobiota</taxon>
        <taxon>Opitutia</taxon>
        <taxon>Opitutales</taxon>
        <taxon>Opitutaceae</taxon>
        <taxon>Opitutus</taxon>
    </lineage>
</organism>
<dbReference type="Pfam" id="PF09990">
    <property type="entry name" value="DUF2231"/>
    <property type="match status" value="1"/>
</dbReference>
<dbReference type="HOGENOM" id="CLU_107155_2_1_0"/>
<keyword evidence="1" id="KW-1133">Transmembrane helix</keyword>
<feature type="transmembrane region" description="Helical" evidence="1">
    <location>
        <begin position="20"/>
        <end position="40"/>
    </location>
</feature>
<evidence type="ECO:0000313" key="3">
    <source>
        <dbReference type="EMBL" id="ACB73415.1"/>
    </source>
</evidence>
<feature type="transmembrane region" description="Helical" evidence="1">
    <location>
        <begin position="114"/>
        <end position="136"/>
    </location>
</feature>
<proteinExistence type="predicted"/>
<reference evidence="3 4" key="1">
    <citation type="journal article" date="2011" name="J. Bacteriol.">
        <title>Genome sequence of the verrucomicrobium Opitutus terrae PB90-1, an abundant inhabitant of rice paddy soil ecosystems.</title>
        <authorList>
            <person name="van Passel M.W."/>
            <person name="Kant R."/>
            <person name="Palva A."/>
            <person name="Copeland A."/>
            <person name="Lucas S."/>
            <person name="Lapidus A."/>
            <person name="Glavina del Rio T."/>
            <person name="Pitluck S."/>
            <person name="Goltsman E."/>
            <person name="Clum A."/>
            <person name="Sun H."/>
            <person name="Schmutz J."/>
            <person name="Larimer F.W."/>
            <person name="Land M.L."/>
            <person name="Hauser L."/>
            <person name="Kyrpides N."/>
            <person name="Mikhailova N."/>
            <person name="Richardson P.P."/>
            <person name="Janssen P.H."/>
            <person name="de Vos W.M."/>
            <person name="Smidt H."/>
        </authorList>
    </citation>
    <scope>NUCLEOTIDE SEQUENCE [LARGE SCALE GENOMIC DNA]</scope>
    <source>
        <strain evidence="4">DSM 11246 / JCM 15787 / PB90-1</strain>
    </source>
</reference>
<dbReference type="OrthoDB" id="182662at2"/>
<accession>B1ZMG2</accession>
<dbReference type="KEGG" id="ote:Oter_0124"/>
<name>B1ZMG2_OPITP</name>
<feature type="transmembrane region" description="Helical" evidence="1">
    <location>
        <begin position="52"/>
        <end position="73"/>
    </location>
</feature>
<feature type="transmembrane region" description="Helical" evidence="1">
    <location>
        <begin position="85"/>
        <end position="102"/>
    </location>
</feature>
<evidence type="ECO:0000259" key="2">
    <source>
        <dbReference type="Pfam" id="PF09990"/>
    </source>
</evidence>
<keyword evidence="1" id="KW-0812">Transmembrane</keyword>
<dbReference type="InterPro" id="IPR019251">
    <property type="entry name" value="DUF2231_TM"/>
</dbReference>
<keyword evidence="1" id="KW-0472">Membrane</keyword>
<dbReference type="AlphaFoldDB" id="B1ZMG2"/>
<dbReference type="eggNOG" id="COG4244">
    <property type="taxonomic scope" value="Bacteria"/>
</dbReference>
<dbReference type="RefSeq" id="WP_012372953.1">
    <property type="nucleotide sequence ID" value="NC_010571.1"/>
</dbReference>
<dbReference type="PROSITE" id="PS51257">
    <property type="entry name" value="PROKAR_LIPOPROTEIN"/>
    <property type="match status" value="1"/>
</dbReference>
<dbReference type="EMBL" id="CP001032">
    <property type="protein sequence ID" value="ACB73415.1"/>
    <property type="molecule type" value="Genomic_DNA"/>
</dbReference>
<keyword evidence="4" id="KW-1185">Reference proteome</keyword>
<feature type="domain" description="DUF2231" evidence="2">
    <location>
        <begin position="13"/>
        <end position="149"/>
    </location>
</feature>
<dbReference type="Proteomes" id="UP000007013">
    <property type="component" value="Chromosome"/>
</dbReference>